<evidence type="ECO:0000313" key="2">
    <source>
        <dbReference type="EMBL" id="QJA90074.1"/>
    </source>
</evidence>
<sequence length="99" mass="11404">MKTNPTNWTKFREIGMIGCKRVAPRVIELRTKLRHWNTLFNIFQAMVIEADRHIVPITKVPASASISQSKQESKRLAEKFKALTPDEKRDLVKALEGML</sequence>
<protein>
    <submittedName>
        <fullName evidence="1">Uncharacterized protein</fullName>
    </submittedName>
</protein>
<dbReference type="EMBL" id="MT142167">
    <property type="protein sequence ID" value="QJA75491.1"/>
    <property type="molecule type" value="Genomic_DNA"/>
</dbReference>
<dbReference type="EMBL" id="MT142889">
    <property type="protein sequence ID" value="QJA90074.1"/>
    <property type="molecule type" value="Genomic_DNA"/>
</dbReference>
<organism evidence="1">
    <name type="scientific">viral metagenome</name>
    <dbReference type="NCBI Taxonomy" id="1070528"/>
    <lineage>
        <taxon>unclassified sequences</taxon>
        <taxon>metagenomes</taxon>
        <taxon>organismal metagenomes</taxon>
    </lineage>
</organism>
<gene>
    <name evidence="1" type="ORF">MM415A01767_0012</name>
    <name evidence="2" type="ORF">MM415B02452_0010</name>
</gene>
<name>A0A6M3K1K1_9ZZZZ</name>
<reference evidence="1" key="1">
    <citation type="submission" date="2020-03" db="EMBL/GenBank/DDBJ databases">
        <title>The deep terrestrial virosphere.</title>
        <authorList>
            <person name="Holmfeldt K."/>
            <person name="Nilsson E."/>
            <person name="Simone D."/>
            <person name="Lopez-Fernandez M."/>
            <person name="Wu X."/>
            <person name="de Brujin I."/>
            <person name="Lundin D."/>
            <person name="Andersson A."/>
            <person name="Bertilsson S."/>
            <person name="Dopson M."/>
        </authorList>
    </citation>
    <scope>NUCLEOTIDE SEQUENCE</scope>
    <source>
        <strain evidence="1">MM415A01767</strain>
        <strain evidence="2">MM415B02452</strain>
    </source>
</reference>
<evidence type="ECO:0000313" key="1">
    <source>
        <dbReference type="EMBL" id="QJA75491.1"/>
    </source>
</evidence>
<proteinExistence type="predicted"/>
<accession>A0A6M3K1K1</accession>
<dbReference type="AlphaFoldDB" id="A0A6M3K1K1"/>